<comment type="similarity">
    <text evidence="4">Belongs to the FliW family.</text>
</comment>
<keyword evidence="3 4" id="KW-0810">Translation regulation</keyword>
<sequence length="148" mass="16750">MNIQTKFLGEVEIEESEILTFEHGLPGFQQYTKYILLGLDADLPIALLQSTEDEQIGFVVGYPFAFKSDYAFDLSEEDKGQLQLMEESEVATYTVITLKENFTDSTINLLAPIIINTKQKLGKQIVLQDSEKYPLRYQIAISSKGSEK</sequence>
<reference evidence="5 6" key="1">
    <citation type="submission" date="2020-08" db="EMBL/GenBank/DDBJ databases">
        <title>A Genomic Blueprint of the Chicken Gut Microbiome.</title>
        <authorList>
            <person name="Gilroy R."/>
            <person name="Ravi A."/>
            <person name="Getino M."/>
            <person name="Pursley I."/>
            <person name="Horton D.L."/>
            <person name="Alikhan N.-F."/>
            <person name="Baker D."/>
            <person name="Gharbi K."/>
            <person name="Hall N."/>
            <person name="Watson M."/>
            <person name="Adriaenssens E.M."/>
            <person name="Foster-Nyarko E."/>
            <person name="Jarju S."/>
            <person name="Secka A."/>
            <person name="Antonio M."/>
            <person name="Oren A."/>
            <person name="Chaudhuri R."/>
            <person name="La Ragione R.M."/>
            <person name="Hildebrand F."/>
            <person name="Pallen M.J."/>
        </authorList>
    </citation>
    <scope>NUCLEOTIDE SEQUENCE [LARGE SCALE GENOMIC DNA]</scope>
    <source>
        <strain evidence="5 6">A46</strain>
    </source>
</reference>
<dbReference type="PANTHER" id="PTHR39190">
    <property type="entry name" value="FLAGELLAR ASSEMBLY FACTOR FLIW"/>
    <property type="match status" value="1"/>
</dbReference>
<comment type="caution">
    <text evidence="5">The sequence shown here is derived from an EMBL/GenBank/DDBJ whole genome shotgun (WGS) entry which is preliminary data.</text>
</comment>
<name>A0ABR8XUU4_9BACL</name>
<dbReference type="HAMAP" id="MF_01185">
    <property type="entry name" value="FliW"/>
    <property type="match status" value="1"/>
</dbReference>
<keyword evidence="5" id="KW-0969">Cilium</keyword>
<evidence type="ECO:0000256" key="2">
    <source>
        <dbReference type="ARBA" id="ARBA00022795"/>
    </source>
</evidence>
<protein>
    <recommendedName>
        <fullName evidence="4">Flagellar assembly factor FliW</fullName>
    </recommendedName>
</protein>
<evidence type="ECO:0000256" key="1">
    <source>
        <dbReference type="ARBA" id="ARBA00022490"/>
    </source>
</evidence>
<dbReference type="Pfam" id="PF02623">
    <property type="entry name" value="FliW"/>
    <property type="match status" value="1"/>
</dbReference>
<dbReference type="Proteomes" id="UP000619101">
    <property type="component" value="Unassembled WGS sequence"/>
</dbReference>
<keyword evidence="2 4" id="KW-1005">Bacterial flagellum biogenesis</keyword>
<comment type="subcellular location">
    <subcellularLocation>
        <location evidence="4">Cytoplasm</location>
    </subcellularLocation>
</comment>
<evidence type="ECO:0000256" key="4">
    <source>
        <dbReference type="HAMAP-Rule" id="MF_01185"/>
    </source>
</evidence>
<keyword evidence="4" id="KW-0143">Chaperone</keyword>
<evidence type="ECO:0000313" key="6">
    <source>
        <dbReference type="Proteomes" id="UP000619101"/>
    </source>
</evidence>
<dbReference type="NCBIfam" id="NF009793">
    <property type="entry name" value="PRK13285.1-1"/>
    <property type="match status" value="1"/>
</dbReference>
<dbReference type="InterPro" id="IPR024046">
    <property type="entry name" value="Flagellar_assmbl_FliW_dom_sf"/>
</dbReference>
<dbReference type="SUPFAM" id="SSF141457">
    <property type="entry name" value="BH3618-like"/>
    <property type="match status" value="1"/>
</dbReference>
<dbReference type="EMBL" id="JACSPZ010000001">
    <property type="protein sequence ID" value="MBD8035716.1"/>
    <property type="molecule type" value="Genomic_DNA"/>
</dbReference>
<evidence type="ECO:0000313" key="5">
    <source>
        <dbReference type="EMBL" id="MBD8035716.1"/>
    </source>
</evidence>
<dbReference type="PANTHER" id="PTHR39190:SF1">
    <property type="entry name" value="FLAGELLAR ASSEMBLY FACTOR FLIW"/>
    <property type="match status" value="1"/>
</dbReference>
<keyword evidence="5" id="KW-0282">Flagellum</keyword>
<keyword evidence="1 4" id="KW-0963">Cytoplasm</keyword>
<comment type="function">
    <text evidence="4">Acts as an anti-CsrA protein, binds CsrA and prevents it from repressing translation of its target genes, one of which is flagellin. Binds to flagellin and participates in the assembly of the flagellum.</text>
</comment>
<keyword evidence="5" id="KW-0966">Cell projection</keyword>
<gene>
    <name evidence="4" type="primary">fliW</name>
    <name evidence="5" type="ORF">H9635_03115</name>
</gene>
<dbReference type="InterPro" id="IPR003775">
    <property type="entry name" value="Flagellar_assembly_factor_FliW"/>
</dbReference>
<evidence type="ECO:0000256" key="3">
    <source>
        <dbReference type="ARBA" id="ARBA00022845"/>
    </source>
</evidence>
<comment type="subunit">
    <text evidence="4">Interacts with translational regulator CsrA and flagellin(s).</text>
</comment>
<dbReference type="Gene3D" id="2.30.290.10">
    <property type="entry name" value="BH3618-like"/>
    <property type="match status" value="1"/>
</dbReference>
<dbReference type="RefSeq" id="WP_191698675.1">
    <property type="nucleotide sequence ID" value="NZ_JACSPZ010000001.1"/>
</dbReference>
<proteinExistence type="inferred from homology"/>
<organism evidence="5 6">
    <name type="scientific">Solibacillus faecavium</name>
    <dbReference type="NCBI Taxonomy" id="2762221"/>
    <lineage>
        <taxon>Bacteria</taxon>
        <taxon>Bacillati</taxon>
        <taxon>Bacillota</taxon>
        <taxon>Bacilli</taxon>
        <taxon>Bacillales</taxon>
        <taxon>Caryophanaceae</taxon>
        <taxon>Solibacillus</taxon>
    </lineage>
</organism>
<accession>A0ABR8XUU4</accession>
<keyword evidence="6" id="KW-1185">Reference proteome</keyword>